<evidence type="ECO:0000313" key="6">
    <source>
        <dbReference type="EMBL" id="RXJ72551.1"/>
    </source>
</evidence>
<dbReference type="EMBL" id="PEIB01000019">
    <property type="protein sequence ID" value="RXJ72551.1"/>
    <property type="molecule type" value="Genomic_DNA"/>
</dbReference>
<comment type="cofactor">
    <cofactor evidence="1">
        <name>Mg(2+)</name>
        <dbReference type="ChEBI" id="CHEBI:18420"/>
    </cofactor>
</comment>
<evidence type="ECO:0000256" key="3">
    <source>
        <dbReference type="ARBA" id="ARBA00034247"/>
    </source>
</evidence>
<dbReference type="SUPFAM" id="SSF55073">
    <property type="entry name" value="Nucleotide cyclase"/>
    <property type="match status" value="1"/>
</dbReference>
<evidence type="ECO:0000259" key="5">
    <source>
        <dbReference type="PROSITE" id="PS50887"/>
    </source>
</evidence>
<protein>
    <recommendedName>
        <fullName evidence="2">diguanylate cyclase</fullName>
        <ecNumber evidence="2">2.7.7.65</ecNumber>
    </recommendedName>
</protein>
<dbReference type="InterPro" id="IPR043128">
    <property type="entry name" value="Rev_trsase/Diguanyl_cyclase"/>
</dbReference>
<dbReference type="InterPro" id="IPR048516">
    <property type="entry name" value="DGCcoil"/>
</dbReference>
<dbReference type="AlphaFoldDB" id="A0A4Q0YU59"/>
<accession>A0A4Q0YU59</accession>
<dbReference type="InterPro" id="IPR000160">
    <property type="entry name" value="GGDEF_dom"/>
</dbReference>
<name>A0A4Q0YU59_9GAMM</name>
<dbReference type="GO" id="GO:0052621">
    <property type="term" value="F:diguanylate cyclase activity"/>
    <property type="evidence" value="ECO:0007669"/>
    <property type="project" value="UniProtKB-EC"/>
</dbReference>
<feature type="domain" description="GGDEF" evidence="5">
    <location>
        <begin position="373"/>
        <end position="503"/>
    </location>
</feature>
<keyword evidence="7" id="KW-1185">Reference proteome</keyword>
<dbReference type="Pfam" id="PF00990">
    <property type="entry name" value="GGDEF"/>
    <property type="match status" value="1"/>
</dbReference>
<dbReference type="PROSITE" id="PS50887">
    <property type="entry name" value="GGDEF"/>
    <property type="match status" value="1"/>
</dbReference>
<evidence type="ECO:0000256" key="1">
    <source>
        <dbReference type="ARBA" id="ARBA00001946"/>
    </source>
</evidence>
<dbReference type="OrthoDB" id="9812260at2"/>
<dbReference type="InterPro" id="IPR029787">
    <property type="entry name" value="Nucleotide_cyclase"/>
</dbReference>
<dbReference type="Gene3D" id="3.30.70.270">
    <property type="match status" value="1"/>
</dbReference>
<dbReference type="PANTHER" id="PTHR45138:SF9">
    <property type="entry name" value="DIGUANYLATE CYCLASE DGCM-RELATED"/>
    <property type="match status" value="1"/>
</dbReference>
<dbReference type="NCBIfam" id="TIGR00254">
    <property type="entry name" value="GGDEF"/>
    <property type="match status" value="1"/>
</dbReference>
<dbReference type="EC" id="2.7.7.65" evidence="2"/>
<keyword evidence="4" id="KW-0175">Coiled coil</keyword>
<gene>
    <name evidence="6" type="ORF">CS022_15150</name>
</gene>
<dbReference type="Pfam" id="PF20975">
    <property type="entry name" value="DGCcoil"/>
    <property type="match status" value="1"/>
</dbReference>
<dbReference type="PANTHER" id="PTHR45138">
    <property type="entry name" value="REGULATORY COMPONENTS OF SENSORY TRANSDUCTION SYSTEM"/>
    <property type="match status" value="1"/>
</dbReference>
<dbReference type="FunFam" id="3.30.70.270:FF:000001">
    <property type="entry name" value="Diguanylate cyclase domain protein"/>
    <property type="match status" value="1"/>
</dbReference>
<dbReference type="SMART" id="SM00267">
    <property type="entry name" value="GGDEF"/>
    <property type="match status" value="1"/>
</dbReference>
<evidence type="ECO:0000256" key="4">
    <source>
        <dbReference type="SAM" id="Coils"/>
    </source>
</evidence>
<proteinExistence type="predicted"/>
<organism evidence="6 7">
    <name type="scientific">Veronia nyctiphanis</name>
    <dbReference type="NCBI Taxonomy" id="1278244"/>
    <lineage>
        <taxon>Bacteria</taxon>
        <taxon>Pseudomonadati</taxon>
        <taxon>Pseudomonadota</taxon>
        <taxon>Gammaproteobacteria</taxon>
        <taxon>Vibrionales</taxon>
        <taxon>Vibrionaceae</taxon>
        <taxon>Veronia</taxon>
    </lineage>
</organism>
<dbReference type="InterPro" id="IPR050469">
    <property type="entry name" value="Diguanylate_Cyclase"/>
</dbReference>
<evidence type="ECO:0000313" key="7">
    <source>
        <dbReference type="Proteomes" id="UP000290287"/>
    </source>
</evidence>
<evidence type="ECO:0000256" key="2">
    <source>
        <dbReference type="ARBA" id="ARBA00012528"/>
    </source>
</evidence>
<comment type="caution">
    <text evidence="6">The sequence shown here is derived from an EMBL/GenBank/DDBJ whole genome shotgun (WGS) entry which is preliminary data.</text>
</comment>
<sequence length="503" mass="57670">MQLEHAQLAFRDLSLKSRRETTILKRLLSRLIASHSKENSSQTHILREIKHSIDTQTDISLLIPQLAIAERAVIKYQHETDSHQKALADQIAACAEHLKSLFNLPAQLKRDVRQVMDSLQSEGYLRHHAVTEMLKLYDRAVRLLSIQKPEDLANSQHDIDRFHQLSSELQTLISGLDFEGTSGQQLLDIRKQLMLSPEPQKLLELTLTAMQLILTGTKQERDGSKALLNRFNKDLSELSSHTGIALEQANSLIQQREKMRVELASAANAINNGLDRFKTLEEARPELFRLTEKLASLSRLNLQMEQREERLIGQLKNSEQKLAVLSQETTEHRRRLGEQERKLLLDPLTKVYNRDALKTRLDHEYTNWLRYQTPLSMAMVDIDNFRQLNENYGHIVGDKILQVVARTIHQSVSKTDFIARFGGEEFIVLIPDSDKNDIQRALQTLCETVAKLPFKCNGERIKVTVSIGVSHFRDKDNPEIMQERVSTALSTAKSYGRDQVVWL</sequence>
<feature type="coiled-coil region" evidence="4">
    <location>
        <begin position="301"/>
        <end position="335"/>
    </location>
</feature>
<dbReference type="Proteomes" id="UP000290287">
    <property type="component" value="Unassembled WGS sequence"/>
</dbReference>
<comment type="catalytic activity">
    <reaction evidence="3">
        <text>2 GTP = 3',3'-c-di-GMP + 2 diphosphate</text>
        <dbReference type="Rhea" id="RHEA:24898"/>
        <dbReference type="ChEBI" id="CHEBI:33019"/>
        <dbReference type="ChEBI" id="CHEBI:37565"/>
        <dbReference type="ChEBI" id="CHEBI:58805"/>
        <dbReference type="EC" id="2.7.7.65"/>
    </reaction>
</comment>
<dbReference type="CDD" id="cd01949">
    <property type="entry name" value="GGDEF"/>
    <property type="match status" value="1"/>
</dbReference>
<reference evidence="6 7" key="1">
    <citation type="submission" date="2017-10" db="EMBL/GenBank/DDBJ databases">
        <title>Nyctiphanis sp. nov., isolated from the stomach of the euphausiid Nyctiphanes simplex (Hansen, 1911) in the Gulf of California.</title>
        <authorList>
            <person name="Gomez-Gil B."/>
            <person name="Aguilar-Mendez M."/>
            <person name="Lopez-Cortes A."/>
            <person name="Gomez-Gutierrez J."/>
            <person name="Roque A."/>
            <person name="Lang E."/>
            <person name="Gonzalez-Castillo A."/>
        </authorList>
    </citation>
    <scope>NUCLEOTIDE SEQUENCE [LARGE SCALE GENOMIC DNA]</scope>
    <source>
        <strain evidence="6 7">CAIM 600</strain>
    </source>
</reference>